<dbReference type="Gene3D" id="1.10.443.10">
    <property type="entry name" value="Intergrase catalytic core"/>
    <property type="match status" value="1"/>
</dbReference>
<dbReference type="InterPro" id="IPR050090">
    <property type="entry name" value="Tyrosine_recombinase_XerCD"/>
</dbReference>
<dbReference type="InterPro" id="IPR028259">
    <property type="entry name" value="AP2-like_int_N"/>
</dbReference>
<dbReference type="InterPro" id="IPR002104">
    <property type="entry name" value="Integrase_catalytic"/>
</dbReference>
<dbReference type="Pfam" id="PF00589">
    <property type="entry name" value="Phage_integrase"/>
    <property type="match status" value="1"/>
</dbReference>
<evidence type="ECO:0000259" key="7">
    <source>
        <dbReference type="PROSITE" id="PS51900"/>
    </source>
</evidence>
<dbReference type="RefSeq" id="WP_035198501.1">
    <property type="nucleotide sequence ID" value="NZ_JJRY01000030.1"/>
</dbReference>
<name>A0A072NST7_SCHAZ</name>
<accession>A0A072NST7</accession>
<keyword evidence="2" id="KW-0229">DNA integration</keyword>
<dbReference type="PROSITE" id="PS51900">
    <property type="entry name" value="CB"/>
    <property type="match status" value="1"/>
</dbReference>
<comment type="caution">
    <text evidence="8">The sequence shown here is derived from an EMBL/GenBank/DDBJ whole genome shotgun (WGS) entry which is preliminary data.</text>
</comment>
<evidence type="ECO:0000256" key="2">
    <source>
        <dbReference type="ARBA" id="ARBA00022908"/>
    </source>
</evidence>
<dbReference type="PANTHER" id="PTHR30349:SF64">
    <property type="entry name" value="PROPHAGE INTEGRASE INTD-RELATED"/>
    <property type="match status" value="1"/>
</dbReference>
<dbReference type="Proteomes" id="UP000027936">
    <property type="component" value="Unassembled WGS sequence"/>
</dbReference>
<keyword evidence="4" id="KW-0233">DNA recombination</keyword>
<dbReference type="PANTHER" id="PTHR30349">
    <property type="entry name" value="PHAGE INTEGRASE-RELATED"/>
    <property type="match status" value="1"/>
</dbReference>
<dbReference type="InterPro" id="IPR011010">
    <property type="entry name" value="DNA_brk_join_enz"/>
</dbReference>
<evidence type="ECO:0000256" key="4">
    <source>
        <dbReference type="ARBA" id="ARBA00023172"/>
    </source>
</evidence>
<dbReference type="SUPFAM" id="SSF56349">
    <property type="entry name" value="DNA breaking-rejoining enzymes"/>
    <property type="match status" value="1"/>
</dbReference>
<comment type="similarity">
    <text evidence="1">Belongs to the 'phage' integrase family.</text>
</comment>
<dbReference type="OrthoDB" id="9803188at2"/>
<dbReference type="Pfam" id="PF14659">
    <property type="entry name" value="Phage_int_SAM_3"/>
    <property type="match status" value="1"/>
</dbReference>
<keyword evidence="3 5" id="KW-0238">DNA-binding</keyword>
<dbReference type="GO" id="GO:0006310">
    <property type="term" value="P:DNA recombination"/>
    <property type="evidence" value="ECO:0007669"/>
    <property type="project" value="UniProtKB-KW"/>
</dbReference>
<dbReference type="PROSITE" id="PS51898">
    <property type="entry name" value="TYR_RECOMBINASE"/>
    <property type="match status" value="1"/>
</dbReference>
<proteinExistence type="inferred from homology"/>
<evidence type="ECO:0000259" key="6">
    <source>
        <dbReference type="PROSITE" id="PS51898"/>
    </source>
</evidence>
<dbReference type="InterPro" id="IPR013762">
    <property type="entry name" value="Integrase-like_cat_sf"/>
</dbReference>
<evidence type="ECO:0000313" key="8">
    <source>
        <dbReference type="EMBL" id="KEF36285.1"/>
    </source>
</evidence>
<evidence type="ECO:0000256" key="5">
    <source>
        <dbReference type="PROSITE-ProRule" id="PRU01248"/>
    </source>
</evidence>
<feature type="domain" description="Tyr recombinase" evidence="6">
    <location>
        <begin position="177"/>
        <end position="372"/>
    </location>
</feature>
<dbReference type="Pfam" id="PF14657">
    <property type="entry name" value="Arm-DNA-bind_4"/>
    <property type="match status" value="1"/>
</dbReference>
<gene>
    <name evidence="8" type="ORF">M670_04522</name>
</gene>
<sequence length="379" mass="43099">MKGCVTKRGKTWAFVIEVGKHPVTGRRKQKWTSGFATREEAEVALSKALTPLNQTANNVQTTSNVEATNTQETVATYMQTWLEQKKVQVRPGTFKSYNWIVTKYIIPKLGHLSLDQLNAMQLQNFILSLQTQNNNLSTRSISHIRSVLHNVLETAFKLEVVTKNVAKPITTPKVNKVHVKVWDEQQLKTFLEEAKKTRYYIAFFLAATTGMRLGEVVGVKWEDVDFTNKTLSVKRSYTRAHSGYQFNEPKTATGNRVIALPQMVLQELEAHRIIQGQEKAKESYTDYGLITQTKNGTPVSPRNLYRLWISIVERAGLPKTRFHDLRHTHASLLLKQGVHAKVVSERLGHSNIQLTLNTYSHLLPNMQAEAAEKFGEFLK</sequence>
<reference evidence="8" key="1">
    <citation type="submission" date="2014-04" db="EMBL/GenBank/DDBJ databases">
        <title>Draft genome sequence of Bacillus azotoformans MEV2011, a (co-) denitrifying strain unable to grow in the presence of oxygen.</title>
        <authorList>
            <person name="Nielsen M."/>
            <person name="Schreiber L."/>
            <person name="Finster K."/>
            <person name="Schramm A."/>
        </authorList>
    </citation>
    <scope>NUCLEOTIDE SEQUENCE [LARGE SCALE GENOMIC DNA]</scope>
    <source>
        <strain evidence="8">MEV2011</strain>
    </source>
</reference>
<feature type="domain" description="Core-binding (CB)" evidence="7">
    <location>
        <begin position="72"/>
        <end position="156"/>
    </location>
</feature>
<dbReference type="Gene3D" id="1.10.150.130">
    <property type="match status" value="1"/>
</dbReference>
<dbReference type="InterPro" id="IPR004107">
    <property type="entry name" value="Integrase_SAM-like_N"/>
</dbReference>
<dbReference type="EMBL" id="JJRY01000030">
    <property type="protein sequence ID" value="KEF36285.1"/>
    <property type="molecule type" value="Genomic_DNA"/>
</dbReference>
<dbReference type="CDD" id="cd01189">
    <property type="entry name" value="INT_ICEBs1_C_like"/>
    <property type="match status" value="1"/>
</dbReference>
<evidence type="ECO:0000256" key="3">
    <source>
        <dbReference type="ARBA" id="ARBA00023125"/>
    </source>
</evidence>
<evidence type="ECO:0000256" key="1">
    <source>
        <dbReference type="ARBA" id="ARBA00008857"/>
    </source>
</evidence>
<organism evidence="8">
    <name type="scientific">Schinkia azotoformans MEV2011</name>
    <dbReference type="NCBI Taxonomy" id="1348973"/>
    <lineage>
        <taxon>Bacteria</taxon>
        <taxon>Bacillati</taxon>
        <taxon>Bacillota</taxon>
        <taxon>Bacilli</taxon>
        <taxon>Bacillales</taxon>
        <taxon>Bacillaceae</taxon>
        <taxon>Calidifontibacillus/Schinkia group</taxon>
        <taxon>Schinkia</taxon>
    </lineage>
</organism>
<dbReference type="AlphaFoldDB" id="A0A072NST7"/>
<dbReference type="InterPro" id="IPR044068">
    <property type="entry name" value="CB"/>
</dbReference>
<protein>
    <submittedName>
        <fullName evidence="8">Site-specific recombinase XerD</fullName>
    </submittedName>
</protein>
<dbReference type="InterPro" id="IPR010998">
    <property type="entry name" value="Integrase_recombinase_N"/>
</dbReference>
<dbReference type="GO" id="GO:0015074">
    <property type="term" value="P:DNA integration"/>
    <property type="evidence" value="ECO:0007669"/>
    <property type="project" value="UniProtKB-KW"/>
</dbReference>
<dbReference type="PATRIC" id="fig|1348973.3.peg.4390"/>
<dbReference type="GO" id="GO:0003677">
    <property type="term" value="F:DNA binding"/>
    <property type="evidence" value="ECO:0007669"/>
    <property type="project" value="UniProtKB-UniRule"/>
</dbReference>